<keyword evidence="2" id="KW-0547">Nucleotide-binding</keyword>
<dbReference type="EMBL" id="CP001089">
    <property type="protein sequence ID" value="ACD96553.1"/>
    <property type="molecule type" value="Genomic_DNA"/>
</dbReference>
<dbReference type="AlphaFoldDB" id="B3E7Y0"/>
<dbReference type="InterPro" id="IPR036597">
    <property type="entry name" value="Fido-like_dom_sf"/>
</dbReference>
<organism evidence="4 5">
    <name type="scientific">Trichlorobacter lovleyi (strain ATCC BAA-1151 / DSM 17278 / SZ)</name>
    <name type="common">Geobacter lovleyi</name>
    <dbReference type="NCBI Taxonomy" id="398767"/>
    <lineage>
        <taxon>Bacteria</taxon>
        <taxon>Pseudomonadati</taxon>
        <taxon>Thermodesulfobacteriota</taxon>
        <taxon>Desulfuromonadia</taxon>
        <taxon>Geobacterales</taxon>
        <taxon>Geobacteraceae</taxon>
        <taxon>Trichlorobacter</taxon>
    </lineage>
</organism>
<accession>B3E7Y0</accession>
<keyword evidence="2" id="KW-0067">ATP-binding</keyword>
<evidence type="ECO:0000313" key="4">
    <source>
        <dbReference type="EMBL" id="ACD96553.1"/>
    </source>
</evidence>
<dbReference type="SUPFAM" id="SSF140931">
    <property type="entry name" value="Fic-like"/>
    <property type="match status" value="1"/>
</dbReference>
<feature type="active site" evidence="1">
    <location>
        <position position="212"/>
    </location>
</feature>
<dbReference type="RefSeq" id="WP_012470882.1">
    <property type="nucleotide sequence ID" value="NC_010814.1"/>
</dbReference>
<dbReference type="Pfam" id="PF02661">
    <property type="entry name" value="Fic"/>
    <property type="match status" value="1"/>
</dbReference>
<dbReference type="Gene3D" id="1.10.3290.10">
    <property type="entry name" value="Fido-like domain"/>
    <property type="match status" value="1"/>
</dbReference>
<evidence type="ECO:0000256" key="2">
    <source>
        <dbReference type="PIRSR" id="PIRSR640198-2"/>
    </source>
</evidence>
<reference evidence="4 5" key="1">
    <citation type="submission" date="2008-05" db="EMBL/GenBank/DDBJ databases">
        <title>Complete sequence of chromosome of Geobacter lovleyi SZ.</title>
        <authorList>
            <consortium name="US DOE Joint Genome Institute"/>
            <person name="Lucas S."/>
            <person name="Copeland A."/>
            <person name="Lapidus A."/>
            <person name="Glavina del Rio T."/>
            <person name="Dalin E."/>
            <person name="Tice H."/>
            <person name="Bruce D."/>
            <person name="Goodwin L."/>
            <person name="Pitluck S."/>
            <person name="Chertkov O."/>
            <person name="Meincke L."/>
            <person name="Brettin T."/>
            <person name="Detter J.C."/>
            <person name="Han C."/>
            <person name="Tapia R."/>
            <person name="Kuske C.R."/>
            <person name="Schmutz J."/>
            <person name="Larimer F."/>
            <person name="Land M."/>
            <person name="Hauser L."/>
            <person name="Kyrpides N."/>
            <person name="Mikhailova N."/>
            <person name="Sung Y."/>
            <person name="Fletcher K.E."/>
            <person name="Ritalahti K.M."/>
            <person name="Loeffler F.E."/>
            <person name="Richardson P."/>
        </authorList>
    </citation>
    <scope>NUCLEOTIDE SEQUENCE [LARGE SCALE GENOMIC DNA]</scope>
    <source>
        <strain evidence="5">ATCC BAA-1151 / DSM 17278 / SZ</strain>
    </source>
</reference>
<feature type="binding site" evidence="2">
    <location>
        <begin position="216"/>
        <end position="223"/>
    </location>
    <ligand>
        <name>ATP</name>
        <dbReference type="ChEBI" id="CHEBI:30616"/>
    </ligand>
</feature>
<dbReference type="PANTHER" id="PTHR13504:SF38">
    <property type="entry name" value="FIDO DOMAIN-CONTAINING PROTEIN"/>
    <property type="match status" value="1"/>
</dbReference>
<gene>
    <name evidence="4" type="ordered locus">Glov_2840</name>
</gene>
<dbReference type="InterPro" id="IPR003812">
    <property type="entry name" value="Fido"/>
</dbReference>
<dbReference type="InterPro" id="IPR040198">
    <property type="entry name" value="Fido_containing"/>
</dbReference>
<feature type="binding site" evidence="2">
    <location>
        <begin position="165"/>
        <end position="168"/>
    </location>
    <ligand>
        <name>ATP</name>
        <dbReference type="ChEBI" id="CHEBI:30616"/>
    </ligand>
</feature>
<name>B3E7Y0_TRIL1</name>
<dbReference type="Proteomes" id="UP000002420">
    <property type="component" value="Chromosome"/>
</dbReference>
<protein>
    <submittedName>
        <fullName evidence="4">Filamentation induced by cAMP protein Fic</fullName>
    </submittedName>
</protein>
<evidence type="ECO:0000259" key="3">
    <source>
        <dbReference type="PROSITE" id="PS51459"/>
    </source>
</evidence>
<dbReference type="PANTHER" id="PTHR13504">
    <property type="entry name" value="FIDO DOMAIN-CONTAINING PROTEIN DDB_G0283145"/>
    <property type="match status" value="1"/>
</dbReference>
<feature type="domain" description="Fido" evidence="3">
    <location>
        <begin position="119"/>
        <end position="289"/>
    </location>
</feature>
<sequence length="411" mass="45741">MKIGNMHDKISHMEPLLPSHASALEDLARVVVAQSASLGGQLHPVTRQAVVELLRLINSYYSNLIEGHSTHPIDIERAMKADYARDPAKRDLQTESLAHISSQRRLEERLQSEPELNVASADFICWLHRTFYDQLPEDLCVVRDAETGEVQQVVPGQLRQREVKVGRHVGPAAVQVTAFLARFEKVYAPCGLHGLAPIIAAAASHHRLMWIHPFLDGNGRVTRLYTDACFLRLPLSGYGLWNVSRGLARRRSEYMAALSWADALRRNDLDGRGNLTNEGLAGFCTFFLETCLDQIVFMQGLLKLDGLLERLQGYVRMRNAKLVPSPKPGVYVTLKLEAAYMLQEVLLRGQLARGDVIRASGMAERTGRIVLGQLLDEGLLVSDSPKGEVRLGLPTHIAGYLFPDLYPAQIS</sequence>
<evidence type="ECO:0000256" key="1">
    <source>
        <dbReference type="PIRSR" id="PIRSR640198-1"/>
    </source>
</evidence>
<dbReference type="HOGENOM" id="CLU_666714_0_0_7"/>
<evidence type="ECO:0000313" key="5">
    <source>
        <dbReference type="Proteomes" id="UP000002420"/>
    </source>
</evidence>
<dbReference type="eggNOG" id="COG3177">
    <property type="taxonomic scope" value="Bacteria"/>
</dbReference>
<dbReference type="PROSITE" id="PS51459">
    <property type="entry name" value="FIDO"/>
    <property type="match status" value="1"/>
</dbReference>
<dbReference type="KEGG" id="glo:Glov_2840"/>
<proteinExistence type="predicted"/>
<dbReference type="STRING" id="398767.Glov_2840"/>
<keyword evidence="5" id="KW-1185">Reference proteome</keyword>
<dbReference type="GO" id="GO:0005524">
    <property type="term" value="F:ATP binding"/>
    <property type="evidence" value="ECO:0007669"/>
    <property type="project" value="UniProtKB-KW"/>
</dbReference>